<dbReference type="InterPro" id="IPR026022">
    <property type="entry name" value="PhoU_dom"/>
</dbReference>
<gene>
    <name evidence="2" type="ORF">GCM10007981_15230</name>
</gene>
<dbReference type="SMART" id="SM00966">
    <property type="entry name" value="SpoVT_AbrB"/>
    <property type="match status" value="1"/>
</dbReference>
<dbReference type="GO" id="GO:0045936">
    <property type="term" value="P:negative regulation of phosphate metabolic process"/>
    <property type="evidence" value="ECO:0007669"/>
    <property type="project" value="InterPro"/>
</dbReference>
<proteinExistence type="predicted"/>
<dbReference type="GO" id="GO:0003677">
    <property type="term" value="F:DNA binding"/>
    <property type="evidence" value="ECO:0007669"/>
    <property type="project" value="InterPro"/>
</dbReference>
<dbReference type="GO" id="GO:0030643">
    <property type="term" value="P:intracellular phosphate ion homeostasis"/>
    <property type="evidence" value="ECO:0007669"/>
    <property type="project" value="InterPro"/>
</dbReference>
<dbReference type="PANTHER" id="PTHR42930">
    <property type="entry name" value="PHOSPHATE-SPECIFIC TRANSPORT SYSTEM ACCESSORY PROTEIN PHOU"/>
    <property type="match status" value="1"/>
</dbReference>
<dbReference type="InterPro" id="IPR037914">
    <property type="entry name" value="SpoVT-AbrB_sf"/>
</dbReference>
<sequence length="312" mass="34960">MSMYRKVIRIGEKSIGITLPKNWLDSIDIGLGDLVEVRAAGDMLVIKPVTTGGLEEKPIELSVSDDIDETSRIIIASYIEGLDSMALKGRRETIRRAYQRIEPKLPGSLILEEESETIIKIATSEVNVNLNEILSSMSSMLNSMFERLVAYLENNGDKNITELLEMDDQVDKLYFLALRAIKKLSFKDPKEAIDDTLVVKNMEHIADALDRTANFIKKSNFAQACLSSLAGRIKEVWSYSLKAVNAYLSNSKDNALRIITNREAMLDNIFSIIKEGHCERDIAGVIHESQLIIALSVDIAESTFSKYVRQVI</sequence>
<dbReference type="Pfam" id="PF04014">
    <property type="entry name" value="MazE_antitoxin"/>
    <property type="match status" value="1"/>
</dbReference>
<dbReference type="AlphaFoldDB" id="A0A830GZX8"/>
<dbReference type="OrthoDB" id="40991at2157"/>
<dbReference type="SUPFAM" id="SSF89447">
    <property type="entry name" value="AbrB/MazE/MraZ-like"/>
    <property type="match status" value="1"/>
</dbReference>
<reference evidence="2" key="2">
    <citation type="submission" date="2020-09" db="EMBL/GenBank/DDBJ databases">
        <authorList>
            <person name="Sun Q."/>
            <person name="Ohkuma M."/>
        </authorList>
    </citation>
    <scope>NUCLEOTIDE SEQUENCE</scope>
    <source>
        <strain evidence="2">JCM 10088</strain>
    </source>
</reference>
<dbReference type="PANTHER" id="PTHR42930:SF2">
    <property type="entry name" value="PHOU DOMAIN-CONTAINING PROTEIN"/>
    <property type="match status" value="1"/>
</dbReference>
<dbReference type="Gene3D" id="2.10.260.10">
    <property type="match status" value="1"/>
</dbReference>
<dbReference type="RefSeq" id="WP_188596793.1">
    <property type="nucleotide sequence ID" value="NZ_BMNL01000003.1"/>
</dbReference>
<dbReference type="InterPro" id="IPR038078">
    <property type="entry name" value="PhoU-like_sf"/>
</dbReference>
<evidence type="ECO:0000313" key="2">
    <source>
        <dbReference type="EMBL" id="GGP21830.1"/>
    </source>
</evidence>
<reference evidence="2" key="1">
    <citation type="journal article" date="2014" name="Int. J. Syst. Evol. Microbiol.">
        <title>Complete genome sequence of Corynebacterium casei LMG S-19264T (=DSM 44701T), isolated from a smear-ripened cheese.</title>
        <authorList>
            <consortium name="US DOE Joint Genome Institute (JGI-PGF)"/>
            <person name="Walter F."/>
            <person name="Albersmeier A."/>
            <person name="Kalinowski J."/>
            <person name="Ruckert C."/>
        </authorList>
    </citation>
    <scope>NUCLEOTIDE SEQUENCE</scope>
    <source>
        <strain evidence="2">JCM 10088</strain>
    </source>
</reference>
<dbReference type="Gene3D" id="1.20.58.220">
    <property type="entry name" value="Phosphate transport system protein phou homolog 2, domain 2"/>
    <property type="match status" value="1"/>
</dbReference>
<keyword evidence="3" id="KW-1185">Reference proteome</keyword>
<comment type="caution">
    <text evidence="2">The sequence shown here is derived from an EMBL/GenBank/DDBJ whole genome shotgun (WGS) entry which is preliminary data.</text>
</comment>
<name>A0A830GZX8_9CREN</name>
<dbReference type="InterPro" id="IPR028366">
    <property type="entry name" value="PhoU"/>
</dbReference>
<dbReference type="Proteomes" id="UP000610960">
    <property type="component" value="Unassembled WGS sequence"/>
</dbReference>
<evidence type="ECO:0000259" key="1">
    <source>
        <dbReference type="SMART" id="SM00966"/>
    </source>
</evidence>
<dbReference type="SUPFAM" id="SSF109755">
    <property type="entry name" value="PhoU-like"/>
    <property type="match status" value="1"/>
</dbReference>
<dbReference type="EMBL" id="BMNL01000003">
    <property type="protein sequence ID" value="GGP21830.1"/>
    <property type="molecule type" value="Genomic_DNA"/>
</dbReference>
<accession>A0A830GZX8</accession>
<evidence type="ECO:0000313" key="3">
    <source>
        <dbReference type="Proteomes" id="UP000610960"/>
    </source>
</evidence>
<protein>
    <submittedName>
        <fullName evidence="2">Phosphate uptake regulator PhoU</fullName>
    </submittedName>
</protein>
<dbReference type="Pfam" id="PF01895">
    <property type="entry name" value="PhoU"/>
    <property type="match status" value="1"/>
</dbReference>
<dbReference type="InterPro" id="IPR007159">
    <property type="entry name" value="SpoVT-AbrB_dom"/>
</dbReference>
<feature type="domain" description="SpoVT-AbrB" evidence="1">
    <location>
        <begin position="9"/>
        <end position="54"/>
    </location>
</feature>
<organism evidence="2 3">
    <name type="scientific">Thermocladium modestius</name>
    <dbReference type="NCBI Taxonomy" id="62609"/>
    <lineage>
        <taxon>Archaea</taxon>
        <taxon>Thermoproteota</taxon>
        <taxon>Thermoprotei</taxon>
        <taxon>Thermoproteales</taxon>
        <taxon>Thermoproteaceae</taxon>
        <taxon>Thermocladium</taxon>
    </lineage>
</organism>